<feature type="compositionally biased region" description="Polar residues" evidence="1">
    <location>
        <begin position="44"/>
        <end position="65"/>
    </location>
</feature>
<dbReference type="EMBL" id="GL883155">
    <property type="protein sequence ID" value="EGF99690.1"/>
    <property type="molecule type" value="Genomic_DNA"/>
</dbReference>
<dbReference type="KEGG" id="mlr:MELLADRAFT_68354"/>
<evidence type="ECO:0000313" key="3">
    <source>
        <dbReference type="Proteomes" id="UP000001072"/>
    </source>
</evidence>
<feature type="compositionally biased region" description="Basic residues" evidence="1">
    <location>
        <begin position="101"/>
        <end position="113"/>
    </location>
</feature>
<gene>
    <name evidence="2" type="ORF">MELLADRAFT_68354</name>
</gene>
<feature type="compositionally biased region" description="Low complexity" evidence="1">
    <location>
        <begin position="71"/>
        <end position="91"/>
    </location>
</feature>
<protein>
    <submittedName>
        <fullName evidence="2">Uncharacterized protein</fullName>
    </submittedName>
</protein>
<dbReference type="RefSeq" id="XP_007416979.1">
    <property type="nucleotide sequence ID" value="XM_007416917.1"/>
</dbReference>
<feature type="compositionally biased region" description="Polar residues" evidence="1">
    <location>
        <begin position="114"/>
        <end position="133"/>
    </location>
</feature>
<feature type="region of interest" description="Disordered" evidence="1">
    <location>
        <begin position="43"/>
        <end position="137"/>
    </location>
</feature>
<dbReference type="AlphaFoldDB" id="F4S6H7"/>
<keyword evidence="3" id="KW-1185">Reference proteome</keyword>
<dbReference type="InParanoid" id="F4S6H7"/>
<dbReference type="VEuPathDB" id="FungiDB:MELLADRAFT_68354"/>
<accession>F4S6H7</accession>
<evidence type="ECO:0000256" key="1">
    <source>
        <dbReference type="SAM" id="MobiDB-lite"/>
    </source>
</evidence>
<reference evidence="3" key="1">
    <citation type="journal article" date="2011" name="Proc. Natl. Acad. Sci. U.S.A.">
        <title>Obligate biotrophy features unraveled by the genomic analysis of rust fungi.</title>
        <authorList>
            <person name="Duplessis S."/>
            <person name="Cuomo C.A."/>
            <person name="Lin Y.-C."/>
            <person name="Aerts A."/>
            <person name="Tisserant E."/>
            <person name="Veneault-Fourrey C."/>
            <person name="Joly D.L."/>
            <person name="Hacquard S."/>
            <person name="Amselem J."/>
            <person name="Cantarel B.L."/>
            <person name="Chiu R."/>
            <person name="Coutinho P.M."/>
            <person name="Feau N."/>
            <person name="Field M."/>
            <person name="Frey P."/>
            <person name="Gelhaye E."/>
            <person name="Goldberg J."/>
            <person name="Grabherr M.G."/>
            <person name="Kodira C.D."/>
            <person name="Kohler A."/>
            <person name="Kuees U."/>
            <person name="Lindquist E.A."/>
            <person name="Lucas S.M."/>
            <person name="Mago R."/>
            <person name="Mauceli E."/>
            <person name="Morin E."/>
            <person name="Murat C."/>
            <person name="Pangilinan J.L."/>
            <person name="Park R."/>
            <person name="Pearson M."/>
            <person name="Quesneville H."/>
            <person name="Rouhier N."/>
            <person name="Sakthikumar S."/>
            <person name="Salamov A.A."/>
            <person name="Schmutz J."/>
            <person name="Selles B."/>
            <person name="Shapiro H."/>
            <person name="Tanguay P."/>
            <person name="Tuskan G.A."/>
            <person name="Henrissat B."/>
            <person name="Van de Peer Y."/>
            <person name="Rouze P."/>
            <person name="Ellis J.G."/>
            <person name="Dodds P.N."/>
            <person name="Schein J.E."/>
            <person name="Zhong S."/>
            <person name="Hamelin R.C."/>
            <person name="Grigoriev I.V."/>
            <person name="Szabo L.J."/>
            <person name="Martin F."/>
        </authorList>
    </citation>
    <scope>NUCLEOTIDE SEQUENCE [LARGE SCALE GENOMIC DNA]</scope>
    <source>
        <strain evidence="3">98AG31 / pathotype 3-4-7</strain>
    </source>
</reference>
<organism evidence="3">
    <name type="scientific">Melampsora larici-populina (strain 98AG31 / pathotype 3-4-7)</name>
    <name type="common">Poplar leaf rust fungus</name>
    <dbReference type="NCBI Taxonomy" id="747676"/>
    <lineage>
        <taxon>Eukaryota</taxon>
        <taxon>Fungi</taxon>
        <taxon>Dikarya</taxon>
        <taxon>Basidiomycota</taxon>
        <taxon>Pucciniomycotina</taxon>
        <taxon>Pucciniomycetes</taxon>
        <taxon>Pucciniales</taxon>
        <taxon>Melampsoraceae</taxon>
        <taxon>Melampsora</taxon>
    </lineage>
</organism>
<dbReference type="HOGENOM" id="CLU_1299967_0_0_1"/>
<name>F4S6H7_MELLP</name>
<dbReference type="Proteomes" id="UP000001072">
    <property type="component" value="Unassembled WGS sequence"/>
</dbReference>
<sequence length="212" mass="23842">MQNRIGIDKKLQMSNAGILHQDILRAAKDRAKALGERAYKENPYVSSGSEMDQSFTKIPTRNDATTEIPDSGNSNWKSNSGSRRNNKNKNNQQFDSDHNGNRKKPWQKNRRGNSTHQNSSFHANRDQNSSYRQNGGFGFGFTHQNTIGYQTQNAYNPFAYHSPYQHNYTQNGPTNGTDQHNQLAIIAKPTGNSQSGALAIVNRQNNGGKQNW</sequence>
<evidence type="ECO:0000313" key="2">
    <source>
        <dbReference type="EMBL" id="EGF99690.1"/>
    </source>
</evidence>
<proteinExistence type="predicted"/>
<dbReference type="GeneID" id="18931021"/>